<reference evidence="3" key="1">
    <citation type="submission" date="2011-08" db="EMBL/GenBank/DDBJ databases">
        <title>Detection of Members of the Secoviridae in the Tallgrass Prairie Preserve, Osage County, Oklahoma USA.</title>
        <authorList>
            <person name="Thapa V."/>
            <person name="Melcher U."/>
            <person name="Wiley G.B."/>
            <person name="Doust A."/>
            <person name="Roe B.A."/>
            <person name="Palmer M.W."/>
            <person name="Roewe K."/>
            <person name="Shen G."/>
            <person name="Roossinck M.J."/>
        </authorList>
    </citation>
    <scope>NUCLEOTIDE SEQUENCE</scope>
</reference>
<organism evidence="3">
    <name type="scientific">uncultured virus</name>
    <dbReference type="NCBI Taxonomy" id="340016"/>
    <lineage>
        <taxon>Viruses</taxon>
        <taxon>environmental samples</taxon>
    </lineage>
</organism>
<accession>H2DZV0</accession>
<dbReference type="InterPro" id="IPR043502">
    <property type="entry name" value="DNA/RNA_pol_sf"/>
</dbReference>
<feature type="non-terminal residue" evidence="3">
    <location>
        <position position="535"/>
    </location>
</feature>
<evidence type="ECO:0000256" key="1">
    <source>
        <dbReference type="ARBA" id="ARBA00022953"/>
    </source>
</evidence>
<name>H2DZV0_9VIRU</name>
<dbReference type="GO" id="GO:0006351">
    <property type="term" value="P:DNA-templated transcription"/>
    <property type="evidence" value="ECO:0007669"/>
    <property type="project" value="InterPro"/>
</dbReference>
<protein>
    <submittedName>
        <fullName evidence="3">Polyprotein 1</fullName>
    </submittedName>
</protein>
<proteinExistence type="predicted"/>
<feature type="domain" description="RdRp catalytic" evidence="2">
    <location>
        <begin position="152"/>
        <end position="285"/>
    </location>
</feature>
<dbReference type="PROSITE" id="PS50507">
    <property type="entry name" value="RDRP_SSRNA_POS"/>
    <property type="match status" value="1"/>
</dbReference>
<feature type="non-terminal residue" evidence="3">
    <location>
        <position position="1"/>
    </location>
</feature>
<dbReference type="InterPro" id="IPR001205">
    <property type="entry name" value="RNA-dir_pol_C"/>
</dbReference>
<dbReference type="GO" id="GO:0039694">
    <property type="term" value="P:viral RNA genome replication"/>
    <property type="evidence" value="ECO:0007669"/>
    <property type="project" value="InterPro"/>
</dbReference>
<dbReference type="GO" id="GO:0003968">
    <property type="term" value="F:RNA-directed RNA polymerase activity"/>
    <property type="evidence" value="ECO:0007669"/>
    <property type="project" value="InterPro"/>
</dbReference>
<keyword evidence="1" id="KW-0693">Viral RNA replication</keyword>
<evidence type="ECO:0000313" key="3">
    <source>
        <dbReference type="EMBL" id="AEX30905.1"/>
    </source>
</evidence>
<evidence type="ECO:0000259" key="2">
    <source>
        <dbReference type="PROSITE" id="PS50507"/>
    </source>
</evidence>
<dbReference type="Gene3D" id="1.20.960.20">
    <property type="match status" value="1"/>
</dbReference>
<dbReference type="EMBL" id="JN661237">
    <property type="protein sequence ID" value="AEX30905.1"/>
    <property type="molecule type" value="Genomic_RNA"/>
</dbReference>
<dbReference type="Pfam" id="PF00680">
    <property type="entry name" value="RdRP_1"/>
    <property type="match status" value="1"/>
</dbReference>
<dbReference type="GO" id="GO:0003723">
    <property type="term" value="F:RNA binding"/>
    <property type="evidence" value="ECO:0007669"/>
    <property type="project" value="InterPro"/>
</dbReference>
<dbReference type="InterPro" id="IPR007094">
    <property type="entry name" value="RNA-dir_pol_PSvirus"/>
</dbReference>
<sequence>DVAINGVPGVEYLEPLVMSTAEGYPYCLERKNGETGKRRYFEGVPGDRKIAPGSLLEERYNTLVENPTLVPQIVGIECAKDELVDISKVTVKPKTRLFTILPLEYNLRVRVKYLSFIKMIMKNRSKWACQVGINPYSLEWTHLVQRLSAKGTNILNCDYKNFDGFVPGILLDLIATAINRVYKDTMDDIECLTESAIERANLLRAANNRYSICDGKVYLVQSGIPSGFPLTVVVNSILNELLIRYCYRKLVPDPFLSCRFNNFVDLIVYGDDNVIFINDVVKEHFNGERLKSLLASYGITITDGADKNSPTLTFKKLEEVDFLKRKFKVITPNDIVAPLAKESIYGCLHYHKRTNGDLDAIKVNIEVALREMYLHGTDDFVTFRNWANSTGLFRPLELPTYEQVHLFYEQKGNRLPMSSLNLEFFFNPDVRDACLVQRPLMEVQCLISGIYTTSWTYLKKNKHLLNEDKLFLLCGVDFMSSQNNVVTVKYPTGIGLGNLPTLTFLKTMFQKNPELRKQVNRAHELGKDIVFVSTV</sequence>
<dbReference type="Gene3D" id="3.30.70.270">
    <property type="match status" value="1"/>
</dbReference>
<dbReference type="SUPFAM" id="SSF56672">
    <property type="entry name" value="DNA/RNA polymerases"/>
    <property type="match status" value="1"/>
</dbReference>
<dbReference type="InterPro" id="IPR043128">
    <property type="entry name" value="Rev_trsase/Diguanyl_cyclase"/>
</dbReference>